<gene>
    <name evidence="1" type="ORF">ACFPCY_06090</name>
</gene>
<organism evidence="1 2">
    <name type="scientific">Actinomadura gamaensis</name>
    <dbReference type="NCBI Taxonomy" id="1763541"/>
    <lineage>
        <taxon>Bacteria</taxon>
        <taxon>Bacillati</taxon>
        <taxon>Actinomycetota</taxon>
        <taxon>Actinomycetes</taxon>
        <taxon>Streptosporangiales</taxon>
        <taxon>Thermomonosporaceae</taxon>
        <taxon>Actinomadura</taxon>
    </lineage>
</organism>
<dbReference type="Gene3D" id="1.10.10.60">
    <property type="entry name" value="Homeodomain-like"/>
    <property type="match status" value="1"/>
</dbReference>
<dbReference type="Pfam" id="PF01527">
    <property type="entry name" value="HTH_Tnp_1"/>
    <property type="match status" value="1"/>
</dbReference>
<sequence length="147" mass="16080">MSRRSGRGCRGYPPEFRRKVLDLLEAGRKVIDVAWDLEISEQTICLWRRQDRIDRGLEPGLTGAKKAELAAARARIAKVETELVATRRAIPLVREGCPTRRCQAIAVTAGEGVPTEVAGAACWMCRCRATTPGAPARRHSARFGAPG</sequence>
<dbReference type="SUPFAM" id="SSF46689">
    <property type="entry name" value="Homeodomain-like"/>
    <property type="match status" value="1"/>
</dbReference>
<proteinExistence type="predicted"/>
<reference evidence="2" key="1">
    <citation type="journal article" date="2019" name="Int. J. Syst. Evol. Microbiol.">
        <title>The Global Catalogue of Microorganisms (GCM) 10K type strain sequencing project: providing services to taxonomists for standard genome sequencing and annotation.</title>
        <authorList>
            <consortium name="The Broad Institute Genomics Platform"/>
            <consortium name="The Broad Institute Genome Sequencing Center for Infectious Disease"/>
            <person name="Wu L."/>
            <person name="Ma J."/>
        </authorList>
    </citation>
    <scope>NUCLEOTIDE SEQUENCE [LARGE SCALE GENOMIC DNA]</scope>
    <source>
        <strain evidence="2">KLKA75</strain>
    </source>
</reference>
<evidence type="ECO:0000313" key="2">
    <source>
        <dbReference type="Proteomes" id="UP001595872"/>
    </source>
</evidence>
<dbReference type="RefSeq" id="WP_378252622.1">
    <property type="nucleotide sequence ID" value="NZ_JBHSIT010000002.1"/>
</dbReference>
<dbReference type="EMBL" id="JBHSIT010000002">
    <property type="protein sequence ID" value="MFC4906880.1"/>
    <property type="molecule type" value="Genomic_DNA"/>
</dbReference>
<evidence type="ECO:0000313" key="1">
    <source>
        <dbReference type="EMBL" id="MFC4906880.1"/>
    </source>
</evidence>
<accession>A0ABV9TUL0</accession>
<dbReference type="Proteomes" id="UP001595872">
    <property type="component" value="Unassembled WGS sequence"/>
</dbReference>
<comment type="caution">
    <text evidence="1">The sequence shown here is derived from an EMBL/GenBank/DDBJ whole genome shotgun (WGS) entry which is preliminary data.</text>
</comment>
<keyword evidence="2" id="KW-1185">Reference proteome</keyword>
<protein>
    <submittedName>
        <fullName evidence="1">Transposase</fullName>
    </submittedName>
</protein>
<dbReference type="InterPro" id="IPR009057">
    <property type="entry name" value="Homeodomain-like_sf"/>
</dbReference>
<dbReference type="InterPro" id="IPR002514">
    <property type="entry name" value="Transposase_8"/>
</dbReference>
<name>A0ABV9TUL0_9ACTN</name>